<keyword evidence="2" id="KW-1185">Reference proteome</keyword>
<dbReference type="PANTHER" id="PTHR35541">
    <property type="entry name" value="RAD9, HUS1, RAD1-INTERACTING NUCLEAR ORPHAN PROTEIN 1"/>
    <property type="match status" value="1"/>
</dbReference>
<dbReference type="Proteomes" id="UP000796761">
    <property type="component" value="Unassembled WGS sequence"/>
</dbReference>
<dbReference type="OrthoDB" id="9942438at2759"/>
<dbReference type="InterPro" id="IPR029293">
    <property type="entry name" value="RHNO1"/>
</dbReference>
<evidence type="ECO:0000313" key="1">
    <source>
        <dbReference type="EMBL" id="TRZ09864.1"/>
    </source>
</evidence>
<comment type="caution">
    <text evidence="1">The sequence shown here is derived from an EMBL/GenBank/DDBJ whole genome shotgun (WGS) entry which is preliminary data.</text>
</comment>
<sequence>MDGPLRSAPPPQGEIPVCPQFDTTQSVVLKACQKKHRGPHKPYKQDANHSSFHAGGACRGAAACRFPPLTFEIPEGRAVPPLDNPNSLRKAGCESIVHSKKGTVANTTLQVNSPENCEEPAPQPVEHEVLSPPPDAAQIPFPNNGRCSNNTLSETSYAWHPEKELAFGIDPNDRGEAAAVLVTDTPEHEYGLKVTWRRRPHIMKYLREQGKLSAADILVCPQFDTTQSVVLKACQKKHRGPHKPYKQDANHSSFHAGGACRGAAACRFPPLTFEIPEGRAVPPLDNPNSLRKAGCESIVHSKKGTVANTTLQVNSPENCEEPAPQPVEHEVLSPPPDAAQIPFPNNGRCSNNTLSETSYAWHPEKELAFGIDPNDRGEAAAVLVTDTPEHEYGLKVTWRRRPHVMKYLREQGKLSAADILVQADMGLPRSRAHT</sequence>
<reference evidence="1" key="1">
    <citation type="submission" date="2019-04" db="EMBL/GenBank/DDBJ databases">
        <title>Genome assembly of Zosterops borbonicus 15179.</title>
        <authorList>
            <person name="Leroy T."/>
            <person name="Anselmetti Y."/>
            <person name="Tilak M.-K."/>
            <person name="Nabholz B."/>
        </authorList>
    </citation>
    <scope>NUCLEOTIDE SEQUENCE</scope>
    <source>
        <strain evidence="1">HGM_15179</strain>
        <tissue evidence="1">Muscle</tissue>
    </source>
</reference>
<dbReference type="GO" id="GO:0000725">
    <property type="term" value="P:recombinational repair"/>
    <property type="evidence" value="ECO:0007669"/>
    <property type="project" value="TreeGrafter"/>
</dbReference>
<dbReference type="Pfam" id="PF15319">
    <property type="entry name" value="RHINO"/>
    <property type="match status" value="1"/>
</dbReference>
<evidence type="ECO:0000313" key="2">
    <source>
        <dbReference type="Proteomes" id="UP000796761"/>
    </source>
</evidence>
<dbReference type="AlphaFoldDB" id="A0A8K1G1G3"/>
<dbReference type="GO" id="GO:0000077">
    <property type="term" value="P:DNA damage checkpoint signaling"/>
    <property type="evidence" value="ECO:0007669"/>
    <property type="project" value="InterPro"/>
</dbReference>
<dbReference type="GO" id="GO:0005634">
    <property type="term" value="C:nucleus"/>
    <property type="evidence" value="ECO:0007669"/>
    <property type="project" value="InterPro"/>
</dbReference>
<gene>
    <name evidence="1" type="ORF">HGM15179_017236</name>
</gene>
<dbReference type="GO" id="GO:0005694">
    <property type="term" value="C:chromosome"/>
    <property type="evidence" value="ECO:0007669"/>
    <property type="project" value="TreeGrafter"/>
</dbReference>
<name>A0A8K1G1G3_9PASS</name>
<protein>
    <recommendedName>
        <fullName evidence="3">RAD9, HUS1, RAD1-interacting nuclear orphan protein 1</fullName>
    </recommendedName>
</protein>
<dbReference type="GO" id="GO:0071479">
    <property type="term" value="P:cellular response to ionizing radiation"/>
    <property type="evidence" value="ECO:0007669"/>
    <property type="project" value="InterPro"/>
</dbReference>
<organism evidence="1 2">
    <name type="scientific">Zosterops borbonicus</name>
    <dbReference type="NCBI Taxonomy" id="364589"/>
    <lineage>
        <taxon>Eukaryota</taxon>
        <taxon>Metazoa</taxon>
        <taxon>Chordata</taxon>
        <taxon>Craniata</taxon>
        <taxon>Vertebrata</taxon>
        <taxon>Euteleostomi</taxon>
        <taxon>Archelosauria</taxon>
        <taxon>Archosauria</taxon>
        <taxon>Dinosauria</taxon>
        <taxon>Saurischia</taxon>
        <taxon>Theropoda</taxon>
        <taxon>Coelurosauria</taxon>
        <taxon>Aves</taxon>
        <taxon>Neognathae</taxon>
        <taxon>Neoaves</taxon>
        <taxon>Telluraves</taxon>
        <taxon>Australaves</taxon>
        <taxon>Passeriformes</taxon>
        <taxon>Sylvioidea</taxon>
        <taxon>Zosteropidae</taxon>
        <taxon>Zosterops</taxon>
    </lineage>
</organism>
<dbReference type="EMBL" id="SWJQ01000987">
    <property type="protein sequence ID" value="TRZ09864.1"/>
    <property type="molecule type" value="Genomic_DNA"/>
</dbReference>
<evidence type="ECO:0008006" key="3">
    <source>
        <dbReference type="Google" id="ProtNLM"/>
    </source>
</evidence>
<proteinExistence type="predicted"/>
<accession>A0A8K1G1G3</accession>
<dbReference type="PANTHER" id="PTHR35541:SF1">
    <property type="entry name" value="RAD9, HUS1, RAD1-INTERACTING NUCLEAR ORPHAN PROTEIN 1"/>
    <property type="match status" value="1"/>
</dbReference>